<dbReference type="InterPro" id="IPR005845">
    <property type="entry name" value="A-D-PHexomutase_a/b/a-II"/>
</dbReference>
<sequence>MDINEIKAIATTEYERWLLNTMGDDEAQKQLEALGGNQEEVLDSFYTHLSFGTSGMRGLMGLGTNRINGYVVRRATQGVANYLNKRYSAPSVVISYDSRKNSEFYAKETAAVLHGNGIKTYLFPEITPVSVLSYSISYLKCHMGIMVTASHNSKDYNGYKVYNKYGYQIVGHEPDLILDEIESLDYFDGINYDPSGVITVNNKVGKSFVKQIVSMTTKLEHDTLNDLKVIYTPLNGAGRKYVKDVFKGIGFENYDIVKVQEYPDEKFSTCPAPNPERILAYDQAFKYLDSEGGDIIIATDPDSDRIGTAIYHDGMRTLLTGNQLGILILDYLCHMRPPEAGQIMVNSIVSSPLAGKIARDNGLRVVNTLTGFKYIGEIISDLKSENDENKYYYGFEESNGYLISPFICDKDGVSGVMITLEMAAYHKSHGKDMIDRLNELYDKYGVCVDKTRNYFFNGAEGADKMNRIMAYFRDEVNDSIGGLKIVDKIDYNENTGLPKADVIQFDLEKGSTLIIRPSGTESKLKIYSFEATDITPVEKDIISIIEKFKGL</sequence>
<keyword evidence="15" id="KW-1185">Reference proteome</keyword>
<feature type="domain" description="Alpha-D-phosphohexomutase alpha/beta/alpha" evidence="11">
    <location>
        <begin position="50"/>
        <end position="184"/>
    </location>
</feature>
<evidence type="ECO:0000259" key="11">
    <source>
        <dbReference type="Pfam" id="PF02878"/>
    </source>
</evidence>
<evidence type="ECO:0000256" key="1">
    <source>
        <dbReference type="ARBA" id="ARBA00005164"/>
    </source>
</evidence>
<proteinExistence type="inferred from homology"/>
<protein>
    <recommendedName>
        <fullName evidence="8">Phosphoglucomutase</fullName>
    </recommendedName>
    <alternativeName>
        <fullName evidence="10">Alpha-phosphoglucomutase</fullName>
    </alternativeName>
    <alternativeName>
        <fullName evidence="9">Glucose phosphomutase</fullName>
    </alternativeName>
</protein>
<organism evidence="14 15">
    <name type="scientific">Aminicella lysinilytica</name>
    <dbReference type="NCBI Taxonomy" id="433323"/>
    <lineage>
        <taxon>Bacteria</taxon>
        <taxon>Bacillati</taxon>
        <taxon>Bacillota</taxon>
        <taxon>Clostridia</taxon>
        <taxon>Peptostreptococcales</taxon>
        <taxon>Anaerovoracaceae</taxon>
        <taxon>Aminicella</taxon>
    </lineage>
</organism>
<dbReference type="GO" id="GO:0005975">
    <property type="term" value="P:carbohydrate metabolic process"/>
    <property type="evidence" value="ECO:0007669"/>
    <property type="project" value="InterPro"/>
</dbReference>
<dbReference type="SUPFAM" id="SSF55957">
    <property type="entry name" value="Phosphoglucomutase, C-terminal domain"/>
    <property type="match status" value="1"/>
</dbReference>
<dbReference type="InterPro" id="IPR005841">
    <property type="entry name" value="Alpha-D-phosphohexomutase_SF"/>
</dbReference>
<dbReference type="Proteomes" id="UP000295500">
    <property type="component" value="Unassembled WGS sequence"/>
</dbReference>
<dbReference type="InterPro" id="IPR016055">
    <property type="entry name" value="A-D-PHexomutase_a/b/a-I/II/III"/>
</dbReference>
<dbReference type="Pfam" id="PF02878">
    <property type="entry name" value="PGM_PMM_I"/>
    <property type="match status" value="1"/>
</dbReference>
<evidence type="ECO:0000256" key="4">
    <source>
        <dbReference type="ARBA" id="ARBA00022553"/>
    </source>
</evidence>
<keyword evidence="5" id="KW-0479">Metal-binding</keyword>
<reference evidence="14 15" key="1">
    <citation type="submission" date="2019-03" db="EMBL/GenBank/DDBJ databases">
        <title>Genomic Encyclopedia of Type Strains, Phase IV (KMG-IV): sequencing the most valuable type-strain genomes for metagenomic binning, comparative biology and taxonomic classification.</title>
        <authorList>
            <person name="Goeker M."/>
        </authorList>
    </citation>
    <scope>NUCLEOTIDE SEQUENCE [LARGE SCALE GENOMIC DNA]</scope>
    <source>
        <strain evidence="14 15">DSM 28287</strain>
    </source>
</reference>
<dbReference type="Pfam" id="PF02879">
    <property type="entry name" value="PGM_PMM_II"/>
    <property type="match status" value="1"/>
</dbReference>
<dbReference type="GO" id="GO:0006166">
    <property type="term" value="P:purine ribonucleoside salvage"/>
    <property type="evidence" value="ECO:0007669"/>
    <property type="project" value="TreeGrafter"/>
</dbReference>
<accession>A0A4R6QB48</accession>
<evidence type="ECO:0000256" key="10">
    <source>
        <dbReference type="ARBA" id="ARBA00041467"/>
    </source>
</evidence>
<evidence type="ECO:0000259" key="12">
    <source>
        <dbReference type="Pfam" id="PF02879"/>
    </source>
</evidence>
<evidence type="ECO:0000256" key="5">
    <source>
        <dbReference type="ARBA" id="ARBA00022723"/>
    </source>
</evidence>
<evidence type="ECO:0000256" key="8">
    <source>
        <dbReference type="ARBA" id="ARBA00039995"/>
    </source>
</evidence>
<dbReference type="OrthoDB" id="9806956at2"/>
<keyword evidence="4" id="KW-0597">Phosphoprotein</keyword>
<feature type="domain" description="Alpha-D-phosphohexomutase alpha/beta/alpha" evidence="12">
    <location>
        <begin position="208"/>
        <end position="311"/>
    </location>
</feature>
<name>A0A4R6QB48_9FIRM</name>
<dbReference type="InterPro" id="IPR005846">
    <property type="entry name" value="A-D-PHexomutase_a/b/a-III"/>
</dbReference>
<dbReference type="RefSeq" id="WP_133527851.1">
    <property type="nucleotide sequence ID" value="NZ_SNXO01000006.1"/>
</dbReference>
<feature type="domain" description="Alpha-D-phosphohexomutase alpha/beta/alpha" evidence="13">
    <location>
        <begin position="321"/>
        <end position="444"/>
    </location>
</feature>
<evidence type="ECO:0000256" key="9">
    <source>
        <dbReference type="ARBA" id="ARBA00041398"/>
    </source>
</evidence>
<keyword evidence="6" id="KW-0460">Magnesium</keyword>
<dbReference type="PRINTS" id="PR00509">
    <property type="entry name" value="PGMPMM"/>
</dbReference>
<dbReference type="CDD" id="cd05799">
    <property type="entry name" value="PGM2"/>
    <property type="match status" value="1"/>
</dbReference>
<comment type="caution">
    <text evidence="14">The sequence shown here is derived from an EMBL/GenBank/DDBJ whole genome shotgun (WGS) entry which is preliminary data.</text>
</comment>
<evidence type="ECO:0000256" key="6">
    <source>
        <dbReference type="ARBA" id="ARBA00022842"/>
    </source>
</evidence>
<dbReference type="Gene3D" id="3.40.120.10">
    <property type="entry name" value="Alpha-D-Glucose-1,6-Bisphosphate, subunit A, domain 3"/>
    <property type="match status" value="3"/>
</dbReference>
<evidence type="ECO:0000259" key="13">
    <source>
        <dbReference type="Pfam" id="PF02880"/>
    </source>
</evidence>
<evidence type="ECO:0000313" key="14">
    <source>
        <dbReference type="EMBL" id="TDP58499.1"/>
    </source>
</evidence>
<dbReference type="PANTHER" id="PTHR45745:SF1">
    <property type="entry name" value="PHOSPHOGLUCOMUTASE 2B-RELATED"/>
    <property type="match status" value="1"/>
</dbReference>
<evidence type="ECO:0000256" key="3">
    <source>
        <dbReference type="ARBA" id="ARBA00010231"/>
    </source>
</evidence>
<dbReference type="Pfam" id="PF02880">
    <property type="entry name" value="PGM_PMM_III"/>
    <property type="match status" value="1"/>
</dbReference>
<dbReference type="AlphaFoldDB" id="A0A4R6QB48"/>
<dbReference type="EMBL" id="SNXO01000006">
    <property type="protein sequence ID" value="TDP58499.1"/>
    <property type="molecule type" value="Genomic_DNA"/>
</dbReference>
<dbReference type="GO" id="GO:0046872">
    <property type="term" value="F:metal ion binding"/>
    <property type="evidence" value="ECO:0007669"/>
    <property type="project" value="UniProtKB-KW"/>
</dbReference>
<dbReference type="InterPro" id="IPR005844">
    <property type="entry name" value="A-D-PHexomutase_a/b/a-I"/>
</dbReference>
<dbReference type="SUPFAM" id="SSF53738">
    <property type="entry name" value="Phosphoglucomutase, first 3 domains"/>
    <property type="match status" value="3"/>
</dbReference>
<comment type="pathway">
    <text evidence="1">Glycolipid metabolism; diglucosyl-diacylglycerol biosynthesis.</text>
</comment>
<dbReference type="InterPro" id="IPR036900">
    <property type="entry name" value="A-D-PHexomutase_C_sf"/>
</dbReference>
<evidence type="ECO:0000313" key="15">
    <source>
        <dbReference type="Proteomes" id="UP000295500"/>
    </source>
</evidence>
<dbReference type="PANTHER" id="PTHR45745">
    <property type="entry name" value="PHOSPHOMANNOMUTASE 45A"/>
    <property type="match status" value="1"/>
</dbReference>
<gene>
    <name evidence="14" type="ORF">EV211_1068</name>
</gene>
<comment type="similarity">
    <text evidence="3">Belongs to the phosphohexose mutase family.</text>
</comment>
<evidence type="ECO:0000256" key="7">
    <source>
        <dbReference type="ARBA" id="ARBA00023235"/>
    </source>
</evidence>
<dbReference type="Gene3D" id="3.30.310.50">
    <property type="entry name" value="Alpha-D-phosphohexomutase, C-terminal domain"/>
    <property type="match status" value="1"/>
</dbReference>
<keyword evidence="7" id="KW-0413">Isomerase</keyword>
<dbReference type="GO" id="GO:0008973">
    <property type="term" value="F:phosphopentomutase activity"/>
    <property type="evidence" value="ECO:0007669"/>
    <property type="project" value="TreeGrafter"/>
</dbReference>
<comment type="pathway">
    <text evidence="2">Lipid metabolism.</text>
</comment>
<evidence type="ECO:0000256" key="2">
    <source>
        <dbReference type="ARBA" id="ARBA00005189"/>
    </source>
</evidence>